<feature type="transmembrane region" description="Helical" evidence="1">
    <location>
        <begin position="26"/>
        <end position="42"/>
    </location>
</feature>
<evidence type="ECO:0000313" key="2">
    <source>
        <dbReference type="EMBL" id="SVA25578.1"/>
    </source>
</evidence>
<reference evidence="2" key="1">
    <citation type="submission" date="2018-05" db="EMBL/GenBank/DDBJ databases">
        <authorList>
            <person name="Lanie J.A."/>
            <person name="Ng W.-L."/>
            <person name="Kazmierczak K.M."/>
            <person name="Andrzejewski T.M."/>
            <person name="Davidsen T.M."/>
            <person name="Wayne K.J."/>
            <person name="Tettelin H."/>
            <person name="Glass J.I."/>
            <person name="Rusch D."/>
            <person name="Podicherti R."/>
            <person name="Tsui H.-C.T."/>
            <person name="Winkler M.E."/>
        </authorList>
    </citation>
    <scope>NUCLEOTIDE SEQUENCE</scope>
</reference>
<gene>
    <name evidence="2" type="ORF">METZ01_LOCUS78432</name>
</gene>
<keyword evidence="1" id="KW-0472">Membrane</keyword>
<name>A0A381UD95_9ZZZZ</name>
<protein>
    <submittedName>
        <fullName evidence="2">Uncharacterized protein</fullName>
    </submittedName>
</protein>
<dbReference type="AlphaFoldDB" id="A0A381UD95"/>
<keyword evidence="1" id="KW-1133">Transmembrane helix</keyword>
<organism evidence="2">
    <name type="scientific">marine metagenome</name>
    <dbReference type="NCBI Taxonomy" id="408172"/>
    <lineage>
        <taxon>unclassified sequences</taxon>
        <taxon>metagenomes</taxon>
        <taxon>ecological metagenomes</taxon>
    </lineage>
</organism>
<sequence length="101" mass="11133">MAASVFELPELTVLPDWLHPELLEDLSLVALVSIALVALLAFRLIRRLALRGVVVGLLVVLAVGLWDQRTQLSDCVDHCTCTLFGQTVQIPADRNPRCQES</sequence>
<proteinExistence type="predicted"/>
<feature type="transmembrane region" description="Helical" evidence="1">
    <location>
        <begin position="49"/>
        <end position="66"/>
    </location>
</feature>
<dbReference type="EMBL" id="UINC01006115">
    <property type="protein sequence ID" value="SVA25578.1"/>
    <property type="molecule type" value="Genomic_DNA"/>
</dbReference>
<accession>A0A381UD95</accession>
<evidence type="ECO:0000256" key="1">
    <source>
        <dbReference type="SAM" id="Phobius"/>
    </source>
</evidence>
<keyword evidence="1" id="KW-0812">Transmembrane</keyword>